<gene>
    <name evidence="1" type="ORF">R69658_07992</name>
</gene>
<proteinExistence type="predicted"/>
<reference evidence="1 2" key="1">
    <citation type="submission" date="2021-02" db="EMBL/GenBank/DDBJ databases">
        <authorList>
            <person name="Vanwijnsberghe S."/>
        </authorList>
    </citation>
    <scope>NUCLEOTIDE SEQUENCE [LARGE SCALE GENOMIC DNA]</scope>
    <source>
        <strain evidence="1 2">R-69658</strain>
    </source>
</reference>
<dbReference type="RefSeq" id="WP_200623038.1">
    <property type="nucleotide sequence ID" value="NZ_CAJNAU010000226.1"/>
</dbReference>
<name>A0ABN7NBR3_9BURK</name>
<dbReference type="Proteomes" id="UP000674425">
    <property type="component" value="Unassembled WGS sequence"/>
</dbReference>
<protein>
    <recommendedName>
        <fullName evidence="3">DUF3883 domain-containing protein</fullName>
    </recommendedName>
</protein>
<evidence type="ECO:0000313" key="1">
    <source>
        <dbReference type="EMBL" id="CAE6868238.1"/>
    </source>
</evidence>
<evidence type="ECO:0000313" key="2">
    <source>
        <dbReference type="Proteomes" id="UP000674425"/>
    </source>
</evidence>
<organism evidence="1 2">
    <name type="scientific">Paraburkholderia aspalathi</name>
    <dbReference type="NCBI Taxonomy" id="1324617"/>
    <lineage>
        <taxon>Bacteria</taxon>
        <taxon>Pseudomonadati</taxon>
        <taxon>Pseudomonadota</taxon>
        <taxon>Betaproteobacteria</taxon>
        <taxon>Burkholderiales</taxon>
        <taxon>Burkholderiaceae</taxon>
        <taxon>Paraburkholderia</taxon>
    </lineage>
</organism>
<dbReference type="EMBL" id="CAJNAU010000226">
    <property type="protein sequence ID" value="CAE6868238.1"/>
    <property type="molecule type" value="Genomic_DNA"/>
</dbReference>
<comment type="caution">
    <text evidence="1">The sequence shown here is derived from an EMBL/GenBank/DDBJ whole genome shotgun (WGS) entry which is preliminary data.</text>
</comment>
<evidence type="ECO:0008006" key="3">
    <source>
        <dbReference type="Google" id="ProtNLM"/>
    </source>
</evidence>
<sequence>MFYITRICHNTSNWQRPTGSATAEQGTFFSQHGYGHEEWLFRFEWQIAGWQYGFLQGVNRRRPSLLANRVKVADVVLFETPRQGVRRYATRIRNIEILDDSQAVDALAEYKKRGWYNRMLEEIDEVDGDRDAFGDAIRAPHVLNIRFRLEDVEWYPPDTLAQHGDPVLSYTRYTFIQLLTDTHFPETINRRRTRAAQRTPPIQDTYFRGGGSPRECSPEHGKIQQALYEELQLEYLPTSIVFEENFVDVTVQTEEETIFFEIKSDLNTRKALRLAFGQLLEYAYYWDVLPEKRIRLVAVGRTELTTEDERYLTYLTERFNLPFEYRQVKLPSET</sequence>
<keyword evidence="2" id="KW-1185">Reference proteome</keyword>
<accession>A0ABN7NBR3</accession>